<dbReference type="AlphaFoldDB" id="A0A6M3M1M2"/>
<sequence length="131" mass="14928">MFKIVTFDTDEEGFRTVVKDYQEVALRHLWSLDGNGASSRDVWANVNKALMGKSTISRASIINFLNLMVDEDAVNYIEITGKGGHRRIYSAKYDEPGTKRYLAEKIISKLHETWPEATKETIKAMTKPKTE</sequence>
<reference evidence="1" key="1">
    <citation type="submission" date="2020-03" db="EMBL/GenBank/DDBJ databases">
        <title>The deep terrestrial virosphere.</title>
        <authorList>
            <person name="Holmfeldt K."/>
            <person name="Nilsson E."/>
            <person name="Simone D."/>
            <person name="Lopez-Fernandez M."/>
            <person name="Wu X."/>
            <person name="de Brujin I."/>
            <person name="Lundin D."/>
            <person name="Andersson A."/>
            <person name="Bertilsson S."/>
            <person name="Dopson M."/>
        </authorList>
    </citation>
    <scope>NUCLEOTIDE SEQUENCE</scope>
    <source>
        <strain evidence="1">MM171A00865</strain>
    </source>
</reference>
<dbReference type="SUPFAM" id="SSF46785">
    <property type="entry name" value="Winged helix' DNA-binding domain"/>
    <property type="match status" value="1"/>
</dbReference>
<dbReference type="EMBL" id="MT143669">
    <property type="protein sequence ID" value="QJA99814.1"/>
    <property type="molecule type" value="Genomic_DNA"/>
</dbReference>
<name>A0A6M3M1M2_9ZZZZ</name>
<protein>
    <submittedName>
        <fullName evidence="1">Uncharacterized protein</fullName>
    </submittedName>
</protein>
<gene>
    <name evidence="1" type="ORF">MM171A00865_0004</name>
</gene>
<organism evidence="1">
    <name type="scientific">viral metagenome</name>
    <dbReference type="NCBI Taxonomy" id="1070528"/>
    <lineage>
        <taxon>unclassified sequences</taxon>
        <taxon>metagenomes</taxon>
        <taxon>organismal metagenomes</taxon>
    </lineage>
</organism>
<dbReference type="InterPro" id="IPR036390">
    <property type="entry name" value="WH_DNA-bd_sf"/>
</dbReference>
<evidence type="ECO:0000313" key="1">
    <source>
        <dbReference type="EMBL" id="QJA99814.1"/>
    </source>
</evidence>
<proteinExistence type="predicted"/>
<accession>A0A6M3M1M2</accession>